<dbReference type="Proteomes" id="UP000694892">
    <property type="component" value="Chromosome 4L"/>
</dbReference>
<evidence type="ECO:0000256" key="3">
    <source>
        <dbReference type="ARBA" id="ARBA00023157"/>
    </source>
</evidence>
<dbReference type="InterPro" id="IPR050309">
    <property type="entry name" value="Type-B_Carboxylest/Lipase"/>
</dbReference>
<dbReference type="SUPFAM" id="SSF53474">
    <property type="entry name" value="alpha/beta-Hydrolases"/>
    <property type="match status" value="1"/>
</dbReference>
<dbReference type="GO" id="GO:0016787">
    <property type="term" value="F:hydrolase activity"/>
    <property type="evidence" value="ECO:0007669"/>
    <property type="project" value="UniProtKB-KW"/>
</dbReference>
<organism evidence="6 7">
    <name type="scientific">Xenopus laevis</name>
    <name type="common">African clawed frog</name>
    <dbReference type="NCBI Taxonomy" id="8355"/>
    <lineage>
        <taxon>Eukaryota</taxon>
        <taxon>Metazoa</taxon>
        <taxon>Chordata</taxon>
        <taxon>Craniata</taxon>
        <taxon>Vertebrata</taxon>
        <taxon>Euteleostomi</taxon>
        <taxon>Amphibia</taxon>
        <taxon>Batrachia</taxon>
        <taxon>Anura</taxon>
        <taxon>Pipoidea</taxon>
        <taxon>Pipidae</taxon>
        <taxon>Xenopodinae</taxon>
        <taxon>Xenopus</taxon>
        <taxon>Xenopus</taxon>
    </lineage>
</organism>
<dbReference type="Pfam" id="PF00135">
    <property type="entry name" value="COesterase"/>
    <property type="match status" value="1"/>
</dbReference>
<dbReference type="InterPro" id="IPR002018">
    <property type="entry name" value="CarbesteraseB"/>
</dbReference>
<keyword evidence="2 4" id="KW-0378">Hydrolase</keyword>
<evidence type="ECO:0000313" key="7">
    <source>
        <dbReference type="Proteomes" id="UP000694892"/>
    </source>
</evidence>
<dbReference type="InterPro" id="IPR019826">
    <property type="entry name" value="Carboxylesterase_B_AS"/>
</dbReference>
<dbReference type="EMBL" id="CM004472">
    <property type="protein sequence ID" value="OCT84565.1"/>
    <property type="molecule type" value="Genomic_DNA"/>
</dbReference>
<feature type="domain" description="Carboxylesterase type B" evidence="5">
    <location>
        <begin position="84"/>
        <end position="589"/>
    </location>
</feature>
<dbReference type="CDD" id="cd00312">
    <property type="entry name" value="Esterase_lipase"/>
    <property type="match status" value="1"/>
</dbReference>
<dbReference type="PROSITE" id="PS00122">
    <property type="entry name" value="CARBOXYLESTERASE_B_1"/>
    <property type="match status" value="1"/>
</dbReference>
<accession>A0A974D4P1</accession>
<dbReference type="Gene3D" id="3.40.50.1820">
    <property type="entry name" value="alpha/beta hydrolase"/>
    <property type="match status" value="1"/>
</dbReference>
<keyword evidence="4" id="KW-0732">Signal</keyword>
<feature type="chain" id="PRO_5038166685" description="Carboxylic ester hydrolase" evidence="4">
    <location>
        <begin position="20"/>
        <end position="609"/>
    </location>
</feature>
<protein>
    <recommendedName>
        <fullName evidence="4">Carboxylic ester hydrolase</fullName>
        <ecNumber evidence="4">3.1.1.-</ecNumber>
    </recommendedName>
</protein>
<reference evidence="7" key="1">
    <citation type="journal article" date="2016" name="Nature">
        <title>Genome evolution in the allotetraploid frog Xenopus laevis.</title>
        <authorList>
            <person name="Session A.M."/>
            <person name="Uno Y."/>
            <person name="Kwon T."/>
            <person name="Chapman J.A."/>
            <person name="Toyoda A."/>
            <person name="Takahashi S."/>
            <person name="Fukui A."/>
            <person name="Hikosaka A."/>
            <person name="Suzuki A."/>
            <person name="Kondo M."/>
            <person name="van Heeringen S.J."/>
            <person name="Quigley I."/>
            <person name="Heinz S."/>
            <person name="Ogino H."/>
            <person name="Ochi H."/>
            <person name="Hellsten U."/>
            <person name="Lyons J.B."/>
            <person name="Simakov O."/>
            <person name="Putnam N."/>
            <person name="Stites J."/>
            <person name="Kuroki Y."/>
            <person name="Tanaka T."/>
            <person name="Michiue T."/>
            <person name="Watanabe M."/>
            <person name="Bogdanovic O."/>
            <person name="Lister R."/>
            <person name="Georgiou G."/>
            <person name="Paranjpe S.S."/>
            <person name="van Kruijsbergen I."/>
            <person name="Shu S."/>
            <person name="Carlson J."/>
            <person name="Kinoshita T."/>
            <person name="Ohta Y."/>
            <person name="Mawaribuchi S."/>
            <person name="Jenkins J."/>
            <person name="Grimwood J."/>
            <person name="Schmutz J."/>
            <person name="Mitros T."/>
            <person name="Mozaffari S.V."/>
            <person name="Suzuki Y."/>
            <person name="Haramoto Y."/>
            <person name="Yamamoto T.S."/>
            <person name="Takagi C."/>
            <person name="Heald R."/>
            <person name="Miller K."/>
            <person name="Haudenschild C."/>
            <person name="Kitzman J."/>
            <person name="Nakayama T."/>
            <person name="Izutsu Y."/>
            <person name="Robert J."/>
            <person name="Fortriede J."/>
            <person name="Burns K."/>
            <person name="Lotay V."/>
            <person name="Karimi K."/>
            <person name="Yasuoka Y."/>
            <person name="Dichmann D.S."/>
            <person name="Flajnik M.F."/>
            <person name="Houston D.W."/>
            <person name="Shendure J."/>
            <person name="DuPasquier L."/>
            <person name="Vize P.D."/>
            <person name="Zorn A.M."/>
            <person name="Ito M."/>
            <person name="Marcotte E.M."/>
            <person name="Wallingford J.B."/>
            <person name="Ito Y."/>
            <person name="Asashima M."/>
            <person name="Ueno N."/>
            <person name="Matsuda Y."/>
            <person name="Veenstra G.J."/>
            <person name="Fujiyama A."/>
            <person name="Harland R.M."/>
            <person name="Taira M."/>
            <person name="Rokhsar D.S."/>
        </authorList>
    </citation>
    <scope>NUCLEOTIDE SEQUENCE [LARGE SCALE GENOMIC DNA]</scope>
    <source>
        <strain evidence="7">J</strain>
    </source>
</reference>
<dbReference type="InterPro" id="IPR029058">
    <property type="entry name" value="AB_hydrolase_fold"/>
</dbReference>
<dbReference type="FunFam" id="3.40.50.1820:FF:000011">
    <property type="entry name" value="Carboxylic ester hydrolase"/>
    <property type="match status" value="1"/>
</dbReference>
<evidence type="ECO:0000259" key="5">
    <source>
        <dbReference type="Pfam" id="PF00135"/>
    </source>
</evidence>
<dbReference type="EC" id="3.1.1.-" evidence="4"/>
<evidence type="ECO:0000313" key="6">
    <source>
        <dbReference type="EMBL" id="OCT84565.1"/>
    </source>
</evidence>
<sequence>MESLIKVLLLCCATLGIYGTETWLCSFIFEWPWAKGPHRRDDSSCRTTDFREARPILRNYRAVSGIRTIVHLTIFRPTSVGKLIGQLLGKTVGAKETDRLIHVFMGVPFAKPPIGPLRFQHPQPPEPWSSVREATENPPMCLQDIKGMELLADFFKAKLDFPPVSEDCLYLNVFTPADRGENPELPVMVFIHGGGLTMGGAGMFEGSALSAYENVVVVSIQYRLGIMGFFSTGDKEARGNYGFLDQVAALRWVRDNIKDFGGDPQSVTIFGESAGALSVSAQVLSPLSKGLFHRAISESGVAILPGLMANKTEKILPILHLVANISSCNVSSMADCLKKKTEDEIVAISAAMKFVGFPVVVDGVFLPKPAEEILASKESNPVPFLIGVNNHEFGWILPLALNISGYREGMEKKDIQSILVALPYLHSFKSVVPFIMEEYFGDTNDPKELRNNFLDLIGDIIFVIPALRTAKYHRDSGHPVYFYEFQHRPSMFDDTKDDFVKADHGDELFFVVGGPFLKSGIIFKSNGTEEEKILSKTIMKYWANFARNGDPNGLGLAEWPKYDEDEDYLEINLTQESSQRLKEGRFKFWTVTLPDKIKEMMEEKEHAEQ</sequence>
<dbReference type="InterPro" id="IPR019819">
    <property type="entry name" value="Carboxylesterase_B_CS"/>
</dbReference>
<gene>
    <name evidence="6" type="ORF">XELAEV_18022718mg</name>
</gene>
<evidence type="ECO:0000256" key="1">
    <source>
        <dbReference type="ARBA" id="ARBA00005964"/>
    </source>
</evidence>
<evidence type="ECO:0000256" key="4">
    <source>
        <dbReference type="RuleBase" id="RU361235"/>
    </source>
</evidence>
<keyword evidence="3" id="KW-1015">Disulfide bond</keyword>
<name>A0A974D4P1_XENLA</name>
<proteinExistence type="inferred from homology"/>
<dbReference type="AlphaFoldDB" id="A0A974D4P1"/>
<dbReference type="PANTHER" id="PTHR11559">
    <property type="entry name" value="CARBOXYLESTERASE"/>
    <property type="match status" value="1"/>
</dbReference>
<feature type="signal peptide" evidence="4">
    <location>
        <begin position="1"/>
        <end position="19"/>
    </location>
</feature>
<evidence type="ECO:0000256" key="2">
    <source>
        <dbReference type="ARBA" id="ARBA00022801"/>
    </source>
</evidence>
<comment type="similarity">
    <text evidence="1 4">Belongs to the type-B carboxylesterase/lipase family.</text>
</comment>
<dbReference type="PROSITE" id="PS00941">
    <property type="entry name" value="CARBOXYLESTERASE_B_2"/>
    <property type="match status" value="1"/>
</dbReference>